<dbReference type="Proteomes" id="UP001150581">
    <property type="component" value="Unassembled WGS sequence"/>
</dbReference>
<sequence length="168" mass="18852">MQLKSVLIQALLIGSAVFSVAGDEVLPLDLYGDCLQSVIPNYWFSIRATFAIRVDKIRDYTDEDAYNSALELLEGGIYLPTTPNLPLFNKLIRITGDDFMNNFFHLFNLSFQAIGCDPYLHETASSESMESTQSTETESTETSITESVHKCSEVIITYVRPRVHISTI</sequence>
<comment type="caution">
    <text evidence="1">The sequence shown here is derived from an EMBL/GenBank/DDBJ whole genome shotgun (WGS) entry which is preliminary data.</text>
</comment>
<name>A0ACC1IGC7_9FUNG</name>
<organism evidence="1 2">
    <name type="scientific">Kickxella alabastrina</name>
    <dbReference type="NCBI Taxonomy" id="61397"/>
    <lineage>
        <taxon>Eukaryota</taxon>
        <taxon>Fungi</taxon>
        <taxon>Fungi incertae sedis</taxon>
        <taxon>Zoopagomycota</taxon>
        <taxon>Kickxellomycotina</taxon>
        <taxon>Kickxellomycetes</taxon>
        <taxon>Kickxellales</taxon>
        <taxon>Kickxellaceae</taxon>
        <taxon>Kickxella</taxon>
    </lineage>
</organism>
<protein>
    <submittedName>
        <fullName evidence="1">Uncharacterized protein</fullName>
    </submittedName>
</protein>
<keyword evidence="2" id="KW-1185">Reference proteome</keyword>
<evidence type="ECO:0000313" key="1">
    <source>
        <dbReference type="EMBL" id="KAJ1893698.1"/>
    </source>
</evidence>
<reference evidence="1" key="1">
    <citation type="submission" date="2022-07" db="EMBL/GenBank/DDBJ databases">
        <title>Phylogenomic reconstructions and comparative analyses of Kickxellomycotina fungi.</title>
        <authorList>
            <person name="Reynolds N.K."/>
            <person name="Stajich J.E."/>
            <person name="Barry K."/>
            <person name="Grigoriev I.V."/>
            <person name="Crous P."/>
            <person name="Smith M.E."/>
        </authorList>
    </citation>
    <scope>NUCLEOTIDE SEQUENCE</scope>
    <source>
        <strain evidence="1">Benny 63K</strain>
    </source>
</reference>
<dbReference type="EMBL" id="JANBPG010000798">
    <property type="protein sequence ID" value="KAJ1893698.1"/>
    <property type="molecule type" value="Genomic_DNA"/>
</dbReference>
<accession>A0ACC1IGC7</accession>
<evidence type="ECO:0000313" key="2">
    <source>
        <dbReference type="Proteomes" id="UP001150581"/>
    </source>
</evidence>
<proteinExistence type="predicted"/>
<gene>
    <name evidence="1" type="ORF">LPJ66_005603</name>
</gene>